<comment type="similarity">
    <text evidence="1">Belongs to the HAD-like hydrolase superfamily. CbbY/CbbZ/Gph/YieH family.</text>
</comment>
<feature type="binding site" evidence="4">
    <location>
        <position position="12"/>
    </location>
    <ligand>
        <name>Mg(2+)</name>
        <dbReference type="ChEBI" id="CHEBI:18420"/>
    </ligand>
</feature>
<dbReference type="Gene3D" id="3.40.50.1000">
    <property type="entry name" value="HAD superfamily/HAD-like"/>
    <property type="match status" value="1"/>
</dbReference>
<dbReference type="PRINTS" id="PR00413">
    <property type="entry name" value="HADHALOGNASE"/>
</dbReference>
<feature type="binding site" evidence="3">
    <location>
        <position position="53"/>
    </location>
    <ligand>
        <name>substrate</name>
    </ligand>
</feature>
<dbReference type="GO" id="GO:0000287">
    <property type="term" value="F:magnesium ion binding"/>
    <property type="evidence" value="ECO:0007669"/>
    <property type="project" value="InterPro"/>
</dbReference>
<evidence type="ECO:0000256" key="4">
    <source>
        <dbReference type="PIRSR" id="PIRSR610972-3"/>
    </source>
</evidence>
<dbReference type="SFLD" id="SFLDG01129">
    <property type="entry name" value="C1.5:_HAD__Beta-PGM__Phosphata"/>
    <property type="match status" value="1"/>
</dbReference>
<evidence type="ECO:0000313" key="7">
    <source>
        <dbReference type="Proteomes" id="UP000199448"/>
    </source>
</evidence>
<dbReference type="Gene3D" id="1.10.150.240">
    <property type="entry name" value="Putative phosphatase, domain 2"/>
    <property type="match status" value="1"/>
</dbReference>
<dbReference type="InterPro" id="IPR041492">
    <property type="entry name" value="HAD_2"/>
</dbReference>
<dbReference type="EMBL" id="FNUG01000002">
    <property type="protein sequence ID" value="SEE75001.1"/>
    <property type="molecule type" value="Genomic_DNA"/>
</dbReference>
<dbReference type="PANTHER" id="PTHR18901:SF38">
    <property type="entry name" value="PSEUDOURIDINE-5'-PHOSPHATASE"/>
    <property type="match status" value="1"/>
</dbReference>
<comment type="cofactor">
    <cofactor evidence="4">
        <name>Mg(2+)</name>
        <dbReference type="ChEBI" id="CHEBI:18420"/>
    </cofactor>
    <text evidence="4">Binds 2 magnesium ions per subunit.</text>
</comment>
<feature type="binding site" evidence="3">
    <location>
        <begin position="10"/>
        <end position="12"/>
    </location>
    <ligand>
        <name>substrate</name>
    </ligand>
</feature>
<dbReference type="GO" id="GO:0005975">
    <property type="term" value="P:carbohydrate metabolic process"/>
    <property type="evidence" value="ECO:0007669"/>
    <property type="project" value="InterPro"/>
</dbReference>
<evidence type="ECO:0000256" key="2">
    <source>
        <dbReference type="PIRSR" id="PIRSR610972-1"/>
    </source>
</evidence>
<dbReference type="AlphaFoldDB" id="A0A1H5LF43"/>
<feature type="binding site" evidence="3">
    <location>
        <begin position="45"/>
        <end position="50"/>
    </location>
    <ligand>
        <name>substrate</name>
    </ligand>
</feature>
<dbReference type="SUPFAM" id="SSF56784">
    <property type="entry name" value="HAD-like"/>
    <property type="match status" value="1"/>
</dbReference>
<feature type="site" description="Important for catalytic activity and assists the phosphoryl transfer reaction to Asp8 by balancing charge and orienting the reacting groups" evidence="5">
    <location>
        <position position="146"/>
    </location>
</feature>
<keyword evidence="7" id="KW-1185">Reference proteome</keyword>
<name>A0A1H5LF43_9FLAO</name>
<dbReference type="SFLD" id="SFLDG01135">
    <property type="entry name" value="C1.5.6:_HAD__Beta-PGM__Phospha"/>
    <property type="match status" value="1"/>
</dbReference>
<dbReference type="InterPro" id="IPR023198">
    <property type="entry name" value="PGP-like_dom2"/>
</dbReference>
<feature type="active site" description="Proton donor/acceptor" evidence="2">
    <location>
        <position position="12"/>
    </location>
</feature>
<dbReference type="NCBIfam" id="TIGR02009">
    <property type="entry name" value="PGMB-YQAB-SF"/>
    <property type="match status" value="1"/>
</dbReference>
<evidence type="ECO:0000313" key="6">
    <source>
        <dbReference type="EMBL" id="SEE75001.1"/>
    </source>
</evidence>
<proteinExistence type="inferred from homology"/>
<evidence type="ECO:0000256" key="1">
    <source>
        <dbReference type="ARBA" id="ARBA00006171"/>
    </source>
</evidence>
<dbReference type="Pfam" id="PF13419">
    <property type="entry name" value="HAD_2"/>
    <property type="match status" value="1"/>
</dbReference>
<feature type="binding site" evidence="4">
    <location>
        <position position="171"/>
    </location>
    <ligand>
        <name>Mg(2+)</name>
        <dbReference type="ChEBI" id="CHEBI:18420"/>
    </ligand>
</feature>
<dbReference type="CDD" id="cd02598">
    <property type="entry name" value="HAD_BPGM"/>
    <property type="match status" value="1"/>
</dbReference>
<dbReference type="Proteomes" id="UP000199448">
    <property type="component" value="Unassembled WGS sequence"/>
</dbReference>
<organism evidence="6 7">
    <name type="scientific">Salinimicrobium catena</name>
    <dbReference type="NCBI Taxonomy" id="390640"/>
    <lineage>
        <taxon>Bacteria</taxon>
        <taxon>Pseudomonadati</taxon>
        <taxon>Bacteroidota</taxon>
        <taxon>Flavobacteriia</taxon>
        <taxon>Flavobacteriales</taxon>
        <taxon>Flavobacteriaceae</taxon>
        <taxon>Salinimicrobium</taxon>
    </lineage>
</organism>
<reference evidence="6 7" key="1">
    <citation type="submission" date="2016-10" db="EMBL/GenBank/DDBJ databases">
        <authorList>
            <person name="de Groot N.N."/>
        </authorList>
    </citation>
    <scope>NUCLEOTIDE SEQUENCE [LARGE SCALE GENOMIC DNA]</scope>
    <source>
        <strain evidence="6 7">DSM 23553</strain>
    </source>
</reference>
<feature type="site" description="Important for catalytic activity and assists the phosphoryl transfer reaction to Asp8 by balancing charge and orienting the reacting groups" evidence="5">
    <location>
        <position position="115"/>
    </location>
</feature>
<protein>
    <submittedName>
        <fullName evidence="6">Beta-phosphoglucomutase</fullName>
    </submittedName>
</protein>
<sequence>MNEQRGVIFDLDGVIVDTAKFHFLAWRKLANDLGFDITLEQNEQLKGVSRIHSLEQILNWGGKSISKEEFDRLMITKNEDYLSRISGMSEKDLLPGVKKVLDYLTENNIPYSLGSASKNARPILKSLNIYDRFEAIVDGNDVSKAKPDPEVFLIASEKLKIKPENCVVFEDSVAGVEAAKRANMLSIGIGQEDVLREADHIFADFTQIELEFIEKIVTN</sequence>
<feature type="binding site" evidence="3">
    <location>
        <position position="26"/>
    </location>
    <ligand>
        <name>substrate</name>
    </ligand>
</feature>
<dbReference type="InterPro" id="IPR023214">
    <property type="entry name" value="HAD_sf"/>
</dbReference>
<accession>A0A1H5LF43</accession>
<evidence type="ECO:0000256" key="5">
    <source>
        <dbReference type="PIRSR" id="PIRSR610972-4"/>
    </source>
</evidence>
<dbReference type="SFLD" id="SFLDS00003">
    <property type="entry name" value="Haloacid_Dehalogenase"/>
    <property type="match status" value="1"/>
</dbReference>
<keyword evidence="4" id="KW-0479">Metal-binding</keyword>
<dbReference type="NCBIfam" id="TIGR01990">
    <property type="entry name" value="bPGM"/>
    <property type="match status" value="1"/>
</dbReference>
<feature type="binding site" evidence="4">
    <location>
        <position position="10"/>
    </location>
    <ligand>
        <name>Mg(2+)</name>
        <dbReference type="ChEBI" id="CHEBI:18420"/>
    </ligand>
</feature>
<feature type="binding site" evidence="3">
    <location>
        <begin position="115"/>
        <end position="119"/>
    </location>
    <ligand>
        <name>substrate</name>
    </ligand>
</feature>
<evidence type="ECO:0000256" key="3">
    <source>
        <dbReference type="PIRSR" id="PIRSR610972-2"/>
    </source>
</evidence>
<feature type="binding site" evidence="3">
    <location>
        <position position="77"/>
    </location>
    <ligand>
        <name>substrate</name>
    </ligand>
</feature>
<dbReference type="InterPro" id="IPR006439">
    <property type="entry name" value="HAD-SF_hydro_IA"/>
</dbReference>
<dbReference type="InterPro" id="IPR036412">
    <property type="entry name" value="HAD-like_sf"/>
</dbReference>
<dbReference type="NCBIfam" id="TIGR01509">
    <property type="entry name" value="HAD-SF-IA-v3"/>
    <property type="match status" value="1"/>
</dbReference>
<dbReference type="InterPro" id="IPR010976">
    <property type="entry name" value="B-phosphoglucomutase_hydrolase"/>
</dbReference>
<dbReference type="GO" id="GO:0008801">
    <property type="term" value="F:beta-phosphoglucomutase activity"/>
    <property type="evidence" value="ECO:0007669"/>
    <property type="project" value="InterPro"/>
</dbReference>
<dbReference type="STRING" id="390640.SAMN04488034_102240"/>
<keyword evidence="4" id="KW-0460">Magnesium</keyword>
<feature type="binding site" evidence="3">
    <location>
        <position position="146"/>
    </location>
    <ligand>
        <name>substrate</name>
    </ligand>
</feature>
<dbReference type="OrthoDB" id="9797743at2"/>
<dbReference type="RefSeq" id="WP_093112576.1">
    <property type="nucleotide sequence ID" value="NZ_FNGG01000002.1"/>
</dbReference>
<feature type="active site" description="Proton donor/acceptor" evidence="2">
    <location>
        <position position="10"/>
    </location>
</feature>
<dbReference type="InterPro" id="IPR010972">
    <property type="entry name" value="Beta-PGM"/>
</dbReference>
<feature type="binding site" evidence="4">
    <location>
        <position position="170"/>
    </location>
    <ligand>
        <name>Mg(2+)</name>
        <dbReference type="ChEBI" id="CHEBI:18420"/>
    </ligand>
</feature>
<gene>
    <name evidence="6" type="ORF">SAMN04488034_102240</name>
</gene>
<dbReference type="PANTHER" id="PTHR18901">
    <property type="entry name" value="2-DEOXYGLUCOSE-6-PHOSPHATE PHOSPHATASE 2"/>
    <property type="match status" value="1"/>
</dbReference>